<feature type="compositionally biased region" description="Basic and acidic residues" evidence="1">
    <location>
        <begin position="135"/>
        <end position="157"/>
    </location>
</feature>
<feature type="region of interest" description="Disordered" evidence="1">
    <location>
        <begin position="101"/>
        <end position="226"/>
    </location>
</feature>
<accession>A0A167FJX3</accession>
<feature type="domain" description="DUF6594" evidence="3">
    <location>
        <begin position="324"/>
        <end position="597"/>
    </location>
</feature>
<reference evidence="5" key="3">
    <citation type="journal article" date="2019" name="Microbiol. Resour. Announc.">
        <title>Genome Sequence of Metarhizium rileyi, a Microbial Control Agent for Lepidoptera.</title>
        <authorList>
            <person name="Binneck E."/>
            <person name="Lastra C.C.L."/>
            <person name="Sosa-Gomez D.R."/>
        </authorList>
    </citation>
    <scope>NUCLEOTIDE SEQUENCE</scope>
    <source>
        <strain evidence="5">Cep018-CH2</strain>
    </source>
</reference>
<feature type="compositionally biased region" description="Polar residues" evidence="1">
    <location>
        <begin position="114"/>
        <end position="124"/>
    </location>
</feature>
<gene>
    <name evidence="5" type="ORF">ED733_008140</name>
    <name evidence="4" type="ORF">NOR_03168</name>
</gene>
<feature type="transmembrane region" description="Helical" evidence="2">
    <location>
        <begin position="558"/>
        <end position="576"/>
    </location>
</feature>
<feature type="region of interest" description="Disordered" evidence="1">
    <location>
        <begin position="279"/>
        <end position="299"/>
    </location>
</feature>
<organism evidence="4 6">
    <name type="scientific">Metarhizium rileyi (strain RCEF 4871)</name>
    <name type="common">Nomuraea rileyi</name>
    <dbReference type="NCBI Taxonomy" id="1649241"/>
    <lineage>
        <taxon>Eukaryota</taxon>
        <taxon>Fungi</taxon>
        <taxon>Dikarya</taxon>
        <taxon>Ascomycota</taxon>
        <taxon>Pezizomycotina</taxon>
        <taxon>Sordariomycetes</taxon>
        <taxon>Hypocreomycetidae</taxon>
        <taxon>Hypocreales</taxon>
        <taxon>Clavicipitaceae</taxon>
        <taxon>Metarhizium</taxon>
    </lineage>
</organism>
<dbReference type="Proteomes" id="UP000243498">
    <property type="component" value="Unassembled WGS sequence"/>
</dbReference>
<dbReference type="Pfam" id="PF20237">
    <property type="entry name" value="DUF6594"/>
    <property type="match status" value="1"/>
</dbReference>
<keyword evidence="2" id="KW-0812">Transmembrane</keyword>
<name>A0A167FJX3_METRR</name>
<sequence>MNNMSEEHDSLEEPSVPADVQHAHDDDTPSVTPHEVVGLFSETAKGIQQESSAALPDNSNKPTPFNHVSSPSSSDIVSPRPFPHVPSRSFMSATVEDCFDEDDSRAQLSAADTPPSSFCVTTPPISEAPRSPSASDKEAESVKPEIHMQEDKDEQRSCHAGSPTISALPTTQHISPQRRPSVMDYLVSQGSAKSSTCTSEASGPSSRRNADGYAWSDHGHVGQGRLNGQHTVFSVHGDDRKSQLSWNGQQREFRLVDNPFNIHSDCGPEAAYMQGYTQPYDHSIPPAPRSNGSVPQSDIRPDQHLGTFCPEFANHLEAMAPSGYQLLAAKLSGDAGGQPLVPIYRRFDALNHRLLLYMQDEIAELERQLISLETKDTAKRSYPGGVIPASRRQDRWINNNLIDQKTEVLGHIGYKLSQYNQVLASFRKIQDMPTPTWRDIQMYKTYLTTSKLIIDDETRFLDAANDLVSLTGPSQPADELHVIEDGPTPMPKTSEEQQQFPPLLRDNGSSSARAAEQASSPHQRPIDTMLVRLALPCMCVVFVPVVTFAIVPSFVARMAIVVFVALSVVIMVEQSGLLPEMERHKLDLLFYSSVYCGAMAVVAGTVK</sequence>
<dbReference type="OrthoDB" id="5416037at2759"/>
<dbReference type="PANTHER" id="PTHR34502:SF6">
    <property type="entry name" value="DUF6594 DOMAIN-CONTAINING PROTEIN"/>
    <property type="match status" value="1"/>
</dbReference>
<feature type="transmembrane region" description="Helical" evidence="2">
    <location>
        <begin position="588"/>
        <end position="606"/>
    </location>
</feature>
<evidence type="ECO:0000259" key="3">
    <source>
        <dbReference type="Pfam" id="PF20237"/>
    </source>
</evidence>
<comment type="caution">
    <text evidence="4">The sequence shown here is derived from an EMBL/GenBank/DDBJ whole genome shotgun (WGS) entry which is preliminary data.</text>
</comment>
<feature type="transmembrane region" description="Helical" evidence="2">
    <location>
        <begin position="529"/>
        <end position="551"/>
    </location>
</feature>
<feature type="compositionally biased region" description="Polar residues" evidence="1">
    <location>
        <begin position="188"/>
        <end position="207"/>
    </location>
</feature>
<accession>A0A5C6GKV5</accession>
<protein>
    <recommendedName>
        <fullName evidence="3">DUF6594 domain-containing protein</fullName>
    </recommendedName>
</protein>
<evidence type="ECO:0000313" key="7">
    <source>
        <dbReference type="Proteomes" id="UP000317257"/>
    </source>
</evidence>
<evidence type="ECO:0000313" key="5">
    <source>
        <dbReference type="EMBL" id="TWU78250.1"/>
    </source>
</evidence>
<feature type="compositionally biased region" description="Low complexity" evidence="1">
    <location>
        <begin position="509"/>
        <end position="520"/>
    </location>
</feature>
<dbReference type="EMBL" id="SBHS01000002">
    <property type="protein sequence ID" value="TWU78250.1"/>
    <property type="molecule type" value="Genomic_DNA"/>
</dbReference>
<feature type="compositionally biased region" description="Low complexity" evidence="1">
    <location>
        <begin position="68"/>
        <end position="79"/>
    </location>
</feature>
<feature type="region of interest" description="Disordered" evidence="1">
    <location>
        <begin position="472"/>
        <end position="521"/>
    </location>
</feature>
<evidence type="ECO:0000313" key="4">
    <source>
        <dbReference type="EMBL" id="OAA45379.1"/>
    </source>
</evidence>
<dbReference type="InterPro" id="IPR046529">
    <property type="entry name" value="DUF6594"/>
</dbReference>
<keyword evidence="2" id="KW-0472">Membrane</keyword>
<dbReference type="Proteomes" id="UP000317257">
    <property type="component" value="Unassembled WGS sequence"/>
</dbReference>
<dbReference type="EMBL" id="AZHC01000008">
    <property type="protein sequence ID" value="OAA45379.1"/>
    <property type="molecule type" value="Genomic_DNA"/>
</dbReference>
<evidence type="ECO:0000256" key="1">
    <source>
        <dbReference type="SAM" id="MobiDB-lite"/>
    </source>
</evidence>
<evidence type="ECO:0000256" key="2">
    <source>
        <dbReference type="SAM" id="Phobius"/>
    </source>
</evidence>
<dbReference type="PANTHER" id="PTHR34502">
    <property type="entry name" value="DUF6594 DOMAIN-CONTAINING PROTEIN-RELATED"/>
    <property type="match status" value="1"/>
</dbReference>
<feature type="region of interest" description="Disordered" evidence="1">
    <location>
        <begin position="1"/>
        <end position="81"/>
    </location>
</feature>
<dbReference type="STRING" id="1081105.A0A167FJX3"/>
<dbReference type="OMA" id="CPEFANH"/>
<proteinExistence type="predicted"/>
<feature type="compositionally biased region" description="Polar residues" evidence="1">
    <location>
        <begin position="163"/>
        <end position="175"/>
    </location>
</feature>
<reference evidence="4 6" key="1">
    <citation type="journal article" date="2016" name="Genome Biol. Evol.">
        <title>Divergent and convergent evolution of fungal pathogenicity.</title>
        <authorList>
            <person name="Shang Y."/>
            <person name="Xiao G."/>
            <person name="Zheng P."/>
            <person name="Cen K."/>
            <person name="Zhan S."/>
            <person name="Wang C."/>
        </authorList>
    </citation>
    <scope>NUCLEOTIDE SEQUENCE [LARGE SCALE GENOMIC DNA]</scope>
    <source>
        <strain evidence="4 6">RCEF 4871</strain>
    </source>
</reference>
<feature type="compositionally biased region" description="Polar residues" evidence="1">
    <location>
        <begin position="46"/>
        <end position="67"/>
    </location>
</feature>
<keyword evidence="2" id="KW-1133">Transmembrane helix</keyword>
<reference evidence="7" key="2">
    <citation type="submission" date="2018-12" db="EMBL/GenBank/DDBJ databases">
        <title>The complete genome of Metarhizium rileyi, a key fungal pathogen of Lepidoptera.</title>
        <authorList>
            <person name="Binneck E."/>
            <person name="Lastra C.C.L."/>
            <person name="Sosa-Gomez D.R."/>
        </authorList>
    </citation>
    <scope>NUCLEOTIDE SEQUENCE [LARGE SCALE GENOMIC DNA]</scope>
    <source>
        <strain evidence="7">Cep018-CH2</strain>
    </source>
</reference>
<keyword evidence="6" id="KW-1185">Reference proteome</keyword>
<dbReference type="AlphaFoldDB" id="A0A167FJX3"/>
<evidence type="ECO:0000313" key="6">
    <source>
        <dbReference type="Proteomes" id="UP000243498"/>
    </source>
</evidence>